<geneLocation type="plasmid" evidence="6">
    <name>pMARC4</name>
</geneLocation>
<comment type="similarity">
    <text evidence="1">Belongs to the glycosyltransferase 2 family.</text>
</comment>
<dbReference type="EMBL" id="KC561055">
    <property type="protein sequence ID" value="AGL76970.1"/>
    <property type="molecule type" value="Genomic_DNA"/>
</dbReference>
<dbReference type="PANTHER" id="PTHR43179">
    <property type="entry name" value="RHAMNOSYLTRANSFERASE WBBL"/>
    <property type="match status" value="1"/>
</dbReference>
<feature type="domain" description="Glycosyltransferase 2-like" evidence="5">
    <location>
        <begin position="8"/>
        <end position="172"/>
    </location>
</feature>
<evidence type="ECO:0000256" key="2">
    <source>
        <dbReference type="ARBA" id="ARBA00022676"/>
    </source>
</evidence>
<dbReference type="InterPro" id="IPR001173">
    <property type="entry name" value="Glyco_trans_2-like"/>
</dbReference>
<evidence type="ECO:0000256" key="1">
    <source>
        <dbReference type="ARBA" id="ARBA00006739"/>
    </source>
</evidence>
<dbReference type="RefSeq" id="WP_016338412.1">
    <property type="nucleotide sequence ID" value="NC_021241.1"/>
</dbReference>
<dbReference type="CDD" id="cd00761">
    <property type="entry name" value="Glyco_tranf_GTA_type"/>
    <property type="match status" value="1"/>
</dbReference>
<sequence>MNELFLTVMFATRNGSATLRKTLEGYRRLNHSKNWRMVIIDNGSTDDTVDILNFYKEVLPLQVYNEERPGKNLALNAGLNREEGPKADLYVFTDDDAVPMPGFLDGWLQVAKEQPSYDIFGGLVIPEFMDKPPAWLFDSEEHFGVLFAKNDRPEGKIKATHVYGPNMAVRSWILKKGYKFDEDIGPSNKVNYAMGSETEFCVRIESKENLKTWFTHKTAVQHLVRKKQTTVKFFSGRAFRHGRGYALQQLKSDRPVGQRKMIIFSAFFTYPIFLHYILTRGKNKYNVLWKYHWQRGYLLQQVESTYPSYLNSSAPVKIGLSLLLAMRAAFISKGISKYNK</sequence>
<dbReference type="InterPro" id="IPR029044">
    <property type="entry name" value="Nucleotide-diphossugar_trans"/>
</dbReference>
<dbReference type="SUPFAM" id="SSF53448">
    <property type="entry name" value="Nucleotide-diphospho-sugar transferases"/>
    <property type="match status" value="1"/>
</dbReference>
<evidence type="ECO:0000256" key="3">
    <source>
        <dbReference type="ARBA" id="ARBA00022679"/>
    </source>
</evidence>
<proteinExistence type="inferred from homology"/>
<feature type="transmembrane region" description="Helical" evidence="4">
    <location>
        <begin position="261"/>
        <end position="278"/>
    </location>
</feature>
<keyword evidence="6" id="KW-0614">Plasmid</keyword>
<keyword evidence="4" id="KW-0812">Transmembrane</keyword>
<keyword evidence="4" id="KW-1133">Transmembrane helix</keyword>
<dbReference type="Pfam" id="PF00535">
    <property type="entry name" value="Glycos_transf_2"/>
    <property type="match status" value="1"/>
</dbReference>
<dbReference type="PANTHER" id="PTHR43179:SF12">
    <property type="entry name" value="GALACTOFURANOSYLTRANSFERASE GLFT2"/>
    <property type="match status" value="1"/>
</dbReference>
<dbReference type="GO" id="GO:0016757">
    <property type="term" value="F:glycosyltransferase activity"/>
    <property type="evidence" value="ECO:0007669"/>
    <property type="project" value="UniProtKB-KW"/>
</dbReference>
<accession>R4QQI4</accession>
<evidence type="ECO:0000259" key="5">
    <source>
        <dbReference type="Pfam" id="PF00535"/>
    </source>
</evidence>
<organism evidence="6">
    <name type="scientific">Paracoccus marcusii</name>
    <dbReference type="NCBI Taxonomy" id="59779"/>
    <lineage>
        <taxon>Bacteria</taxon>
        <taxon>Pseudomonadati</taxon>
        <taxon>Pseudomonadota</taxon>
        <taxon>Alphaproteobacteria</taxon>
        <taxon>Rhodobacterales</taxon>
        <taxon>Paracoccaceae</taxon>
        <taxon>Paracoccus</taxon>
    </lineage>
</organism>
<keyword evidence="2" id="KW-0328">Glycosyltransferase</keyword>
<dbReference type="AlphaFoldDB" id="R4QQI4"/>
<protein>
    <submittedName>
        <fullName evidence="6">Glycosyltransferase</fullName>
    </submittedName>
</protein>
<evidence type="ECO:0000313" key="6">
    <source>
        <dbReference type="EMBL" id="AGL76970.1"/>
    </source>
</evidence>
<keyword evidence="3 6" id="KW-0808">Transferase</keyword>
<dbReference type="Gene3D" id="3.90.550.10">
    <property type="entry name" value="Spore Coat Polysaccharide Biosynthesis Protein SpsA, Chain A"/>
    <property type="match status" value="1"/>
</dbReference>
<keyword evidence="4" id="KW-0472">Membrane</keyword>
<reference evidence="6" key="1">
    <citation type="journal article" date="2013" name="PLoS ONE">
        <title>Plasmids of Carotenoid-Producing Paracoccus spp. (Alphaproteobacteria) - Structure, Diversity and Evolution.</title>
        <authorList>
            <person name="Maj A."/>
            <person name="Dziewit L."/>
            <person name="Czarnecki J."/>
            <person name="Wlodarczyk M."/>
            <person name="Baj J."/>
            <person name="Skrzypczyk G."/>
            <person name="Giersz D."/>
            <person name="Bartosik D."/>
        </authorList>
    </citation>
    <scope>NUCLEOTIDE SEQUENCE</scope>
    <source>
        <strain evidence="6">DSM 11574</strain>
        <plasmid evidence="6">pMARC4</plasmid>
    </source>
</reference>
<evidence type="ECO:0000256" key="4">
    <source>
        <dbReference type="SAM" id="Phobius"/>
    </source>
</evidence>
<name>R4QQI4_9RHOB</name>